<dbReference type="InterPro" id="IPR045865">
    <property type="entry name" value="ACT-like_dom_sf"/>
</dbReference>
<reference evidence="2" key="1">
    <citation type="submission" date="2021-01" db="EMBL/GenBank/DDBJ databases">
        <title>Whole genome shotgun sequence of Planosporangium mesophilum NBRC 109066.</title>
        <authorList>
            <person name="Komaki H."/>
            <person name="Tamura T."/>
        </authorList>
    </citation>
    <scope>NUCLEOTIDE SEQUENCE</scope>
    <source>
        <strain evidence="2">NBRC 109066</strain>
    </source>
</reference>
<keyword evidence="3" id="KW-1185">Reference proteome</keyword>
<comment type="caution">
    <text evidence="2">The sequence shown here is derived from an EMBL/GenBank/DDBJ whole genome shotgun (WGS) entry which is preliminary data.</text>
</comment>
<dbReference type="PROSITE" id="PS51671">
    <property type="entry name" value="ACT"/>
    <property type="match status" value="1"/>
</dbReference>
<gene>
    <name evidence="2" type="ORF">Pme01_00480</name>
</gene>
<evidence type="ECO:0000313" key="3">
    <source>
        <dbReference type="Proteomes" id="UP000599074"/>
    </source>
</evidence>
<feature type="domain" description="ACT" evidence="1">
    <location>
        <begin position="5"/>
        <end position="86"/>
    </location>
</feature>
<protein>
    <recommendedName>
        <fullName evidence="1">ACT domain-containing protein</fullName>
    </recommendedName>
</protein>
<dbReference type="EMBL" id="BOON01000001">
    <property type="protein sequence ID" value="GII20451.1"/>
    <property type="molecule type" value="Genomic_DNA"/>
</dbReference>
<dbReference type="RefSeq" id="WP_168113243.1">
    <property type="nucleotide sequence ID" value="NZ_BOON01000001.1"/>
</dbReference>
<name>A0A8J3WYD5_9ACTN</name>
<sequence length="175" mass="18408">MTLWRVRATVDDRPGYLAVLAASLALKSVNILSVQVHATEAGVVDEFLVDAPQRLSADELGEAIRRGRGRDPWVCRADARVLVDEPTRALGLAATVLADPTLLESALSALLGGCEVTRGGPDSRPGLTATAMVLADPAGGALVARRAEPAFTPAEFARAQALVQVASARVAQRYR</sequence>
<dbReference type="Proteomes" id="UP000599074">
    <property type="component" value="Unassembled WGS sequence"/>
</dbReference>
<dbReference type="SUPFAM" id="SSF55021">
    <property type="entry name" value="ACT-like"/>
    <property type="match status" value="1"/>
</dbReference>
<accession>A0A8J3WYD5</accession>
<organism evidence="2 3">
    <name type="scientific">Planosporangium mesophilum</name>
    <dbReference type="NCBI Taxonomy" id="689768"/>
    <lineage>
        <taxon>Bacteria</taxon>
        <taxon>Bacillati</taxon>
        <taxon>Actinomycetota</taxon>
        <taxon>Actinomycetes</taxon>
        <taxon>Micromonosporales</taxon>
        <taxon>Micromonosporaceae</taxon>
        <taxon>Planosporangium</taxon>
    </lineage>
</organism>
<dbReference type="AlphaFoldDB" id="A0A8J3WYD5"/>
<proteinExistence type="predicted"/>
<evidence type="ECO:0000313" key="2">
    <source>
        <dbReference type="EMBL" id="GII20451.1"/>
    </source>
</evidence>
<dbReference type="InterPro" id="IPR002912">
    <property type="entry name" value="ACT_dom"/>
</dbReference>
<dbReference type="Gene3D" id="3.30.70.260">
    <property type="match status" value="1"/>
</dbReference>
<evidence type="ECO:0000259" key="1">
    <source>
        <dbReference type="PROSITE" id="PS51671"/>
    </source>
</evidence>